<dbReference type="SUPFAM" id="SSF52954">
    <property type="entry name" value="Class II aaRS ABD-related"/>
    <property type="match status" value="1"/>
</dbReference>
<dbReference type="GO" id="GO:0004829">
    <property type="term" value="F:threonine-tRNA ligase activity"/>
    <property type="evidence" value="ECO:0007669"/>
    <property type="project" value="UniProtKB-EC"/>
</dbReference>
<protein>
    <recommendedName>
        <fullName evidence="5">threonine--tRNA ligase</fullName>
        <ecNumber evidence="5">6.1.1.3</ecNumber>
    </recommendedName>
    <alternativeName>
        <fullName evidence="15">Threonyl-tRNA synthetase</fullName>
    </alternativeName>
</protein>
<evidence type="ECO:0000256" key="6">
    <source>
        <dbReference type="ARBA" id="ARBA00022490"/>
    </source>
</evidence>
<dbReference type="SUPFAM" id="SSF81271">
    <property type="entry name" value="TGS-like"/>
    <property type="match status" value="1"/>
</dbReference>
<accession>A0A7S1INF0</accession>
<dbReference type="EC" id="6.1.1.3" evidence="5"/>
<dbReference type="Gene3D" id="3.30.930.10">
    <property type="entry name" value="Bira Bifunctional Protein, Domain 2"/>
    <property type="match status" value="1"/>
</dbReference>
<dbReference type="PROSITE" id="PS51880">
    <property type="entry name" value="TGS"/>
    <property type="match status" value="1"/>
</dbReference>
<dbReference type="FunFam" id="3.30.980.10:FF:000005">
    <property type="entry name" value="Threonyl-tRNA synthetase, mitochondrial"/>
    <property type="match status" value="1"/>
</dbReference>
<dbReference type="CDD" id="cd01667">
    <property type="entry name" value="TGS_ThrRS"/>
    <property type="match status" value="1"/>
</dbReference>
<name>A0A7S1INF0_9EUGL</name>
<dbReference type="SMART" id="SM00863">
    <property type="entry name" value="tRNA_SAD"/>
    <property type="match status" value="1"/>
</dbReference>
<keyword evidence="9" id="KW-0547">Nucleotide-binding</keyword>
<dbReference type="InterPro" id="IPR045864">
    <property type="entry name" value="aa-tRNA-synth_II/BPL/LPL"/>
</dbReference>
<dbReference type="SUPFAM" id="SSF55681">
    <property type="entry name" value="Class II aaRS and biotin synthetases"/>
    <property type="match status" value="1"/>
</dbReference>
<dbReference type="Gene3D" id="3.10.20.30">
    <property type="match status" value="1"/>
</dbReference>
<evidence type="ECO:0000256" key="7">
    <source>
        <dbReference type="ARBA" id="ARBA00022553"/>
    </source>
</evidence>
<dbReference type="Pfam" id="PF07973">
    <property type="entry name" value="tRNA_SAD"/>
    <property type="match status" value="1"/>
</dbReference>
<dbReference type="InterPro" id="IPR004095">
    <property type="entry name" value="TGS"/>
</dbReference>
<dbReference type="FunFam" id="3.40.50.800:FF:000003">
    <property type="entry name" value="Threonine--tRNA ligase 2, cytoplasmic"/>
    <property type="match status" value="1"/>
</dbReference>
<dbReference type="CDD" id="cd00860">
    <property type="entry name" value="ThrRS_anticodon"/>
    <property type="match status" value="1"/>
</dbReference>
<keyword evidence="10" id="KW-0067">ATP-binding</keyword>
<dbReference type="AlphaFoldDB" id="A0A7S1INF0"/>
<dbReference type="HAMAP" id="MF_00184">
    <property type="entry name" value="Thr_tRNA_synth"/>
    <property type="match status" value="1"/>
</dbReference>
<evidence type="ECO:0000256" key="16">
    <source>
        <dbReference type="ARBA" id="ARBA00049515"/>
    </source>
</evidence>
<evidence type="ECO:0000256" key="1">
    <source>
        <dbReference type="ARBA" id="ARBA00004305"/>
    </source>
</evidence>
<dbReference type="PROSITE" id="PS50862">
    <property type="entry name" value="AA_TRNA_LIGASE_II"/>
    <property type="match status" value="1"/>
</dbReference>
<keyword evidence="14" id="KW-0030">Aminoacyl-tRNA synthetase</keyword>
<feature type="domain" description="Aminoacyl-transfer RNA synthetases class-II family profile" evidence="17">
    <location>
        <begin position="262"/>
        <end position="586"/>
    </location>
</feature>
<evidence type="ECO:0000256" key="5">
    <source>
        <dbReference type="ARBA" id="ARBA00013163"/>
    </source>
</evidence>
<keyword evidence="8" id="KW-0436">Ligase</keyword>
<dbReference type="PANTHER" id="PTHR11451">
    <property type="entry name" value="THREONINE-TRNA LIGASE"/>
    <property type="match status" value="1"/>
</dbReference>
<dbReference type="InterPro" id="IPR004154">
    <property type="entry name" value="Anticodon-bd"/>
</dbReference>
<dbReference type="FunFam" id="3.30.930.10:FF:000039">
    <property type="entry name" value="Threonyl-tRNA synthetase, mitochondrial"/>
    <property type="match status" value="1"/>
</dbReference>
<evidence type="ECO:0000256" key="15">
    <source>
        <dbReference type="ARBA" id="ARBA00031900"/>
    </source>
</evidence>
<dbReference type="PRINTS" id="PR01047">
    <property type="entry name" value="TRNASYNTHTHR"/>
</dbReference>
<dbReference type="Gene3D" id="3.30.980.10">
    <property type="entry name" value="Threonyl-trna Synthetase, Chain A, domain 2"/>
    <property type="match status" value="1"/>
</dbReference>
<evidence type="ECO:0000256" key="14">
    <source>
        <dbReference type="ARBA" id="ARBA00023146"/>
    </source>
</evidence>
<dbReference type="Pfam" id="PF00587">
    <property type="entry name" value="tRNA-synt_2b"/>
    <property type="match status" value="1"/>
</dbReference>
<comment type="subunit">
    <text evidence="4">Homodimer.</text>
</comment>
<dbReference type="InterPro" id="IPR002314">
    <property type="entry name" value="aa-tRNA-synt_IIb"/>
</dbReference>
<dbReference type="InterPro" id="IPR033728">
    <property type="entry name" value="ThrRS_core"/>
</dbReference>
<organism evidence="19">
    <name type="scientific">Eutreptiella gymnastica</name>
    <dbReference type="NCBI Taxonomy" id="73025"/>
    <lineage>
        <taxon>Eukaryota</taxon>
        <taxon>Discoba</taxon>
        <taxon>Euglenozoa</taxon>
        <taxon>Euglenida</taxon>
        <taxon>Spirocuta</taxon>
        <taxon>Euglenophyceae</taxon>
        <taxon>Eutreptiales</taxon>
        <taxon>Eutreptiaceae</taxon>
        <taxon>Eutreptiella</taxon>
    </lineage>
</organism>
<dbReference type="Gene3D" id="3.40.50.800">
    <property type="entry name" value="Anticodon-binding domain"/>
    <property type="match status" value="1"/>
</dbReference>
<evidence type="ECO:0000259" key="18">
    <source>
        <dbReference type="PROSITE" id="PS51880"/>
    </source>
</evidence>
<dbReference type="GO" id="GO:0005759">
    <property type="term" value="C:mitochondrial matrix"/>
    <property type="evidence" value="ECO:0007669"/>
    <property type="project" value="UniProtKB-SubCell"/>
</dbReference>
<gene>
    <name evidence="19" type="ORF">EGYM00392_LOCUS29145</name>
</gene>
<keyword evidence="7" id="KW-0597">Phosphoprotein</keyword>
<dbReference type="FunFam" id="3.10.20.30:FF:000006">
    <property type="entry name" value="Threonine--tRNA ligase, cytoplasmic"/>
    <property type="match status" value="1"/>
</dbReference>
<dbReference type="EMBL" id="HBGA01078036">
    <property type="protein sequence ID" value="CAD9018035.1"/>
    <property type="molecule type" value="Transcribed_RNA"/>
</dbReference>
<sequence length="691" mass="79165">MPDKTVREAQSWVTTPFDIALSISKSLAEKVIVAKVDEDLWDLGRPLEKDCSLELLDFEEPEAKKVFWHSSSHVLGYAMERYLNCKLSIGPPLEGGGFFYEADTDGRAVAEDDYSSLEAACKELTGQKAPFQRLVVAKDDAVEMFSYNPYKATILKDKVPEGGFCTVYKCGDLIDPCRGPHIFNTNRVKALAVTKNSAAYFQGKAENASLQRVYGIAFPNNDLMKQWKQFMEQAAQNDHRNVGKQQSLWMFHEFAPGCSFFYPHGARIYNTLISFIKTQYRKRGFDEVMTPNVYHHKLWEQSGHWQHYSENMFKIEIEKEIHSLKPMNCPGHMLMFASKNHSYRDLPMRFADFGVLHRNELSGSLQGLTRVRRFQQDDAHIFMRTDQIESEVESALEFVQYVYDIFGFQFYLNLSTRNPEKYLGDLSVWDDAESRLRKAMCKFCNIPLDFVDFEDKTVPYDGSPGCIKTFKKLVELGKYEKPLQYWVLNPHDAAFYGPKIDIQVEDCMKRKHQCATIQLDFILPERFKLSYIMSPQEREAREAAGQGGGVDGVAANTRPVVVHRAILGSVERSLAVLTEHWAGKWPFWISPRQVIVVPVAHEHDEYANSVRQKFHDAGFYTDADLGDNSLPKKVRNAQLAQYNFILVTGSAERENGTVAIRTRDGGQHGEKKVEEVLSWLEELRSTHSKEH</sequence>
<keyword evidence="13" id="KW-0496">Mitochondrion</keyword>
<dbReference type="GO" id="GO:0006435">
    <property type="term" value="P:threonyl-tRNA aminoacylation"/>
    <property type="evidence" value="ECO:0007669"/>
    <property type="project" value="InterPro"/>
</dbReference>
<proteinExistence type="inferred from homology"/>
<dbReference type="NCBIfam" id="TIGR00418">
    <property type="entry name" value="thrS"/>
    <property type="match status" value="1"/>
</dbReference>
<dbReference type="InterPro" id="IPR012675">
    <property type="entry name" value="Beta-grasp_dom_sf"/>
</dbReference>
<dbReference type="InterPro" id="IPR012947">
    <property type="entry name" value="tRNA_SAD"/>
</dbReference>
<evidence type="ECO:0000256" key="12">
    <source>
        <dbReference type="ARBA" id="ARBA00022946"/>
    </source>
</evidence>
<evidence type="ECO:0000256" key="13">
    <source>
        <dbReference type="ARBA" id="ARBA00023128"/>
    </source>
</evidence>
<dbReference type="PANTHER" id="PTHR11451:SF46">
    <property type="entry name" value="THREONINE--TRNA LIGASE"/>
    <property type="match status" value="1"/>
</dbReference>
<evidence type="ECO:0000256" key="3">
    <source>
        <dbReference type="ARBA" id="ARBA00008226"/>
    </source>
</evidence>
<evidence type="ECO:0000313" key="19">
    <source>
        <dbReference type="EMBL" id="CAD9018035.1"/>
    </source>
</evidence>
<evidence type="ECO:0000256" key="8">
    <source>
        <dbReference type="ARBA" id="ARBA00022598"/>
    </source>
</evidence>
<evidence type="ECO:0000256" key="2">
    <source>
        <dbReference type="ARBA" id="ARBA00004496"/>
    </source>
</evidence>
<comment type="similarity">
    <text evidence="3">Belongs to the class-II aminoacyl-tRNA synthetase family.</text>
</comment>
<dbReference type="InterPro" id="IPR002320">
    <property type="entry name" value="Thr-tRNA-ligase_IIa"/>
</dbReference>
<dbReference type="InterPro" id="IPR036621">
    <property type="entry name" value="Anticodon-bd_dom_sf"/>
</dbReference>
<comment type="subcellular location">
    <subcellularLocation>
        <location evidence="2">Cytoplasm</location>
    </subcellularLocation>
    <subcellularLocation>
        <location evidence="1">Mitochondrion matrix</location>
    </subcellularLocation>
</comment>
<keyword evidence="12" id="KW-0809">Transit peptide</keyword>
<dbReference type="SUPFAM" id="SSF55186">
    <property type="entry name" value="ThrRS/AlaRS common domain"/>
    <property type="match status" value="1"/>
</dbReference>
<dbReference type="InterPro" id="IPR012676">
    <property type="entry name" value="TGS-like"/>
</dbReference>
<keyword evidence="11" id="KW-0648">Protein biosynthesis</keyword>
<evidence type="ECO:0000256" key="10">
    <source>
        <dbReference type="ARBA" id="ARBA00022840"/>
    </source>
</evidence>
<dbReference type="InterPro" id="IPR047246">
    <property type="entry name" value="ThrRS_anticodon"/>
</dbReference>
<dbReference type="CDD" id="cd00771">
    <property type="entry name" value="ThrRS_core"/>
    <property type="match status" value="1"/>
</dbReference>
<dbReference type="Pfam" id="PF02824">
    <property type="entry name" value="TGS"/>
    <property type="match status" value="1"/>
</dbReference>
<comment type="catalytic activity">
    <reaction evidence="16">
        <text>tRNA(Thr) + L-threonine + ATP = L-threonyl-tRNA(Thr) + AMP + diphosphate + H(+)</text>
        <dbReference type="Rhea" id="RHEA:24624"/>
        <dbReference type="Rhea" id="RHEA-COMP:9670"/>
        <dbReference type="Rhea" id="RHEA-COMP:9704"/>
        <dbReference type="ChEBI" id="CHEBI:15378"/>
        <dbReference type="ChEBI" id="CHEBI:30616"/>
        <dbReference type="ChEBI" id="CHEBI:33019"/>
        <dbReference type="ChEBI" id="CHEBI:57926"/>
        <dbReference type="ChEBI" id="CHEBI:78442"/>
        <dbReference type="ChEBI" id="CHEBI:78534"/>
        <dbReference type="ChEBI" id="CHEBI:456215"/>
        <dbReference type="EC" id="6.1.1.3"/>
    </reaction>
</comment>
<dbReference type="Pfam" id="PF03129">
    <property type="entry name" value="HGTP_anticodon"/>
    <property type="match status" value="1"/>
</dbReference>
<evidence type="ECO:0000256" key="9">
    <source>
        <dbReference type="ARBA" id="ARBA00022741"/>
    </source>
</evidence>
<evidence type="ECO:0000256" key="4">
    <source>
        <dbReference type="ARBA" id="ARBA00011738"/>
    </source>
</evidence>
<dbReference type="InterPro" id="IPR006195">
    <property type="entry name" value="aa-tRNA-synth_II"/>
</dbReference>
<dbReference type="GO" id="GO:0005524">
    <property type="term" value="F:ATP binding"/>
    <property type="evidence" value="ECO:0007669"/>
    <property type="project" value="UniProtKB-KW"/>
</dbReference>
<keyword evidence="6" id="KW-0963">Cytoplasm</keyword>
<evidence type="ECO:0000256" key="11">
    <source>
        <dbReference type="ARBA" id="ARBA00022917"/>
    </source>
</evidence>
<feature type="domain" description="TGS" evidence="18">
    <location>
        <begin position="1"/>
        <end position="57"/>
    </location>
</feature>
<dbReference type="InterPro" id="IPR018163">
    <property type="entry name" value="Thr/Ala-tRNA-synth_IIc_edit"/>
</dbReference>
<reference evidence="19" key="1">
    <citation type="submission" date="2021-01" db="EMBL/GenBank/DDBJ databases">
        <authorList>
            <person name="Corre E."/>
            <person name="Pelletier E."/>
            <person name="Niang G."/>
            <person name="Scheremetjew M."/>
            <person name="Finn R."/>
            <person name="Kale V."/>
            <person name="Holt S."/>
            <person name="Cochrane G."/>
            <person name="Meng A."/>
            <person name="Brown T."/>
            <person name="Cohen L."/>
        </authorList>
    </citation>
    <scope>NUCLEOTIDE SEQUENCE</scope>
    <source>
        <strain evidence="19">NIES-381</strain>
    </source>
</reference>
<evidence type="ECO:0000259" key="17">
    <source>
        <dbReference type="PROSITE" id="PS50862"/>
    </source>
</evidence>